<organism evidence="5 6">
    <name type="scientific">Chlamydomonas schloesseri</name>
    <dbReference type="NCBI Taxonomy" id="2026947"/>
    <lineage>
        <taxon>Eukaryota</taxon>
        <taxon>Viridiplantae</taxon>
        <taxon>Chlorophyta</taxon>
        <taxon>core chlorophytes</taxon>
        <taxon>Chlorophyceae</taxon>
        <taxon>CS clade</taxon>
        <taxon>Chlamydomonadales</taxon>
        <taxon>Chlamydomonadaceae</taxon>
        <taxon>Chlamydomonas</taxon>
    </lineage>
</organism>
<dbReference type="Proteomes" id="UP000613740">
    <property type="component" value="Unassembled WGS sequence"/>
</dbReference>
<dbReference type="GO" id="GO:0005509">
    <property type="term" value="F:calcium ion binding"/>
    <property type="evidence" value="ECO:0007669"/>
    <property type="project" value="InterPro"/>
</dbReference>
<dbReference type="PANTHER" id="PTHR31495:SF0">
    <property type="entry name" value="BINDING PROTEIN CALEOSIN, PUTATIVE (AFU_ORTHOLOGUE AFUA_5G13750)-RELATED"/>
    <property type="match status" value="1"/>
</dbReference>
<gene>
    <name evidence="5" type="ORF">HYH02_007328</name>
</gene>
<dbReference type="InterPro" id="IPR002048">
    <property type="entry name" value="EF_hand_dom"/>
</dbReference>
<feature type="region of interest" description="Disordered" evidence="3">
    <location>
        <begin position="1"/>
        <end position="48"/>
    </location>
</feature>
<accession>A0A835WI91</accession>
<dbReference type="OrthoDB" id="640742at2759"/>
<name>A0A835WI91_9CHLO</name>
<proteinExistence type="inferred from homology"/>
<keyword evidence="6" id="KW-1185">Reference proteome</keyword>
<dbReference type="GO" id="GO:0004497">
    <property type="term" value="F:monooxygenase activity"/>
    <property type="evidence" value="ECO:0007669"/>
    <property type="project" value="TreeGrafter"/>
</dbReference>
<feature type="compositionally biased region" description="Low complexity" evidence="3">
    <location>
        <begin position="1297"/>
        <end position="1316"/>
    </location>
</feature>
<sequence>MLGRELDVRGGRHVAGKQPLKPLQQPAASLSDTARQPDTGAGLGPGEVAGDMASTLVDKAVTNGSKLMEGLPLDSITGGGMLKAGGGHTAAGVLTSRTQAGEMAAAPAGAGYGNNTGTAPLPPQEVLSAQQDNKPVYGIPQYPATMAFRPPEGLDQVIPNPGMPRANKAISRERPDGDPRSPADRTVLQQHVMFWDRDNDGVIYPIDTFVGFRRLGFNLLISTLAVPFIHLSFSYPTLKGWLPDPRLPIYLDQIHRTKHGSDSEVYDTEGRFVPEKFEEIFSKFDKDNKGGLGWTDIQQMVYNNMNINDPNGWVAERLEWWVTYLLLRDHKGLVSKEKIRAVYDGTIWETVAAEVEARKNRRSAYKYEIATSPEPATEIALAEMASSTAETRDQVALRAVKAEAKDVSAELQNVLAALVRNPDDVFLQNIRRRLEGAKEKIESRLQTLQSHIVGEGAGSTAPAVRALPPPAELTADFERRAQQHPLSAQQAQRGRGAATGPATNPANVPLLFNWRAESTSALLLSTASVASASSTAAARARNSSGAAAEAGSSSSSSSSSGAGAAAGAAEVAAAAAAAIAGGLLLPQLAHPVFAHVLRLLEGGAATAATAAADAAAGLTDDDLVAAAGLIEAACGYSQAVDEAHLAAAVQEVLLPYLFGPQGGAAAAGVGSAGYVRHATPLARQHHAASASASAPFSARAAPRWAVGDDPSHPAHLFLLAEFRTGLAATTSGSSSGSSGASSSPTADPAFVGAAHYMDFWQRRQQRQHQQQQAASAGGGSGADVWGLQTYRPAFLLEVLGPNVRLSALSWTDRPLVTPLTPLLPLLPLHDPQLLRLGPAAAGLSSDDRLLLPVARLLSGLRAGLRWLAALHNHASRHALAASSPQQPQVEVAAAATAAAAAAPAKRRRVKTTSPPTAAPVEAVAAAPPVPAPWAGSSSPSPALPYPILLSRRYAGHDGAAPAQALGPRTFLLSATAPDSLAAATSSTAASPASGPAPVAAAAAAGALLVVVKLARAYDLQAHREWAALGLAPPVMRTRRLRSGWVLVESQYLPREREAAAVGGGAAAWQSLVTVLASGVEADRVGALAAVKSALQRGSAGGGPAAAGAASRVADALGADITAAAGGWLVRRGGKAWEAQLVDFTLPDATSRRLLSLATARRRIAERKRALLQQHQQAAAAAAAAQNAAAEAAVASALAASEAAIAATAAATATAAGSGRKRAAGRQSGNRGTVSVAGRRSIRSREEAAAVANDGATPAAAAAPRHPLAAPAGEGKGGTTGGEPMAAVSGAASRGTRGSVAGSATSSSASSAGGATVKGRSRRGSPPPPAAMLAPAPPRAAASLSPAPRLHLLRARPLRAGPGAPQLGARLRVLGW</sequence>
<dbReference type="Pfam" id="PF05042">
    <property type="entry name" value="Caleosin"/>
    <property type="match status" value="1"/>
</dbReference>
<feature type="coiled-coil region" evidence="2">
    <location>
        <begin position="397"/>
        <end position="451"/>
    </location>
</feature>
<reference evidence="5" key="1">
    <citation type="journal article" date="2020" name="bioRxiv">
        <title>Comparative genomics of Chlamydomonas.</title>
        <authorList>
            <person name="Craig R.J."/>
            <person name="Hasan A.R."/>
            <person name="Ness R.W."/>
            <person name="Keightley P.D."/>
        </authorList>
    </citation>
    <scope>NUCLEOTIDE SEQUENCE</scope>
    <source>
        <strain evidence="5">CCAP 11/173</strain>
    </source>
</reference>
<feature type="compositionally biased region" description="Polar residues" evidence="3">
    <location>
        <begin position="26"/>
        <end position="36"/>
    </location>
</feature>
<feature type="compositionally biased region" description="Basic and acidic residues" evidence="3">
    <location>
        <begin position="1"/>
        <end position="10"/>
    </location>
</feature>
<evidence type="ECO:0000259" key="4">
    <source>
        <dbReference type="PROSITE" id="PS50222"/>
    </source>
</evidence>
<evidence type="ECO:0000256" key="2">
    <source>
        <dbReference type="SAM" id="Coils"/>
    </source>
</evidence>
<feature type="domain" description="EF-hand" evidence="4">
    <location>
        <begin position="272"/>
        <end position="307"/>
    </location>
</feature>
<dbReference type="PANTHER" id="PTHR31495">
    <property type="entry name" value="PEROXYGENASE 3-RELATED"/>
    <property type="match status" value="1"/>
</dbReference>
<feature type="region of interest" description="Disordered" evidence="3">
    <location>
        <begin position="1215"/>
        <end position="1342"/>
    </location>
</feature>
<feature type="compositionally biased region" description="Pro residues" evidence="3">
    <location>
        <begin position="1324"/>
        <end position="1337"/>
    </location>
</feature>
<protein>
    <recommendedName>
        <fullName evidence="4">EF-hand domain-containing protein</fullName>
    </recommendedName>
</protein>
<feature type="compositionally biased region" description="Low complexity" evidence="3">
    <location>
        <begin position="488"/>
        <end position="504"/>
    </location>
</feature>
<comment type="similarity">
    <text evidence="1">Belongs to the caleosin family.</text>
</comment>
<feature type="compositionally biased region" description="Low complexity" evidence="3">
    <location>
        <begin position="1248"/>
        <end position="1272"/>
    </location>
</feature>
<feature type="region of interest" description="Disordered" evidence="3">
    <location>
        <begin position="902"/>
        <end position="921"/>
    </location>
</feature>
<evidence type="ECO:0000313" key="5">
    <source>
        <dbReference type="EMBL" id="KAG2447872.1"/>
    </source>
</evidence>
<evidence type="ECO:0000313" key="6">
    <source>
        <dbReference type="Proteomes" id="UP000613740"/>
    </source>
</evidence>
<feature type="region of interest" description="Disordered" evidence="3">
    <location>
        <begin position="481"/>
        <end position="504"/>
    </location>
</feature>
<evidence type="ECO:0000256" key="3">
    <source>
        <dbReference type="SAM" id="MobiDB-lite"/>
    </source>
</evidence>
<keyword evidence="2" id="KW-0175">Coiled coil</keyword>
<dbReference type="InterPro" id="IPR011992">
    <property type="entry name" value="EF-hand-dom_pair"/>
</dbReference>
<comment type="caution">
    <text evidence="5">The sequence shown here is derived from an EMBL/GenBank/DDBJ whole genome shotgun (WGS) entry which is preliminary data.</text>
</comment>
<feature type="region of interest" description="Disordered" evidence="3">
    <location>
        <begin position="762"/>
        <end position="781"/>
    </location>
</feature>
<dbReference type="EMBL" id="JAEHOD010000020">
    <property type="protein sequence ID" value="KAG2447872.1"/>
    <property type="molecule type" value="Genomic_DNA"/>
</dbReference>
<evidence type="ECO:0000256" key="1">
    <source>
        <dbReference type="ARBA" id="ARBA00006765"/>
    </source>
</evidence>
<dbReference type="PROSITE" id="PS50222">
    <property type="entry name" value="EF_HAND_2"/>
    <property type="match status" value="1"/>
</dbReference>
<dbReference type="SUPFAM" id="SSF47473">
    <property type="entry name" value="EF-hand"/>
    <property type="match status" value="1"/>
</dbReference>
<dbReference type="InterPro" id="IPR007736">
    <property type="entry name" value="Caleosin-related"/>
</dbReference>